<evidence type="ECO:0000313" key="3">
    <source>
        <dbReference type="Proteomes" id="UP000267166"/>
    </source>
</evidence>
<protein>
    <submittedName>
        <fullName evidence="2">Uncharacterized protein</fullName>
    </submittedName>
</protein>
<dbReference type="Proteomes" id="UP000267166">
    <property type="component" value="Unassembled WGS sequence"/>
</dbReference>
<sequence length="211" mass="24544">MNITKFMQKLNKPFEPITTLIIIYFVLLAVSIALYALIQIFFKKDTATASSLLGWSATMFATIALLYTVNIWKDQKQSEVIAYEAKLFFVELNLLKNVINIFITKNDLVSEEEFQNQVKVFGYLTKNVDEKIKLLDMQLICDNNSIILKYIDYRDKIWKNLNIKSTNHGGLPMFLISFQTEVKNLKDFEDIIDKLITLSVELALYKQTKKF</sequence>
<dbReference type="EMBL" id="RCHD01000018">
    <property type="protein sequence ID" value="RLL35252.1"/>
    <property type="molecule type" value="Genomic_DNA"/>
</dbReference>
<comment type="caution">
    <text evidence="2">The sequence shown here is derived from an EMBL/GenBank/DDBJ whole genome shotgun (WGS) entry which is preliminary data.</text>
</comment>
<keyword evidence="1" id="KW-0472">Membrane</keyword>
<dbReference type="AlphaFoldDB" id="A0A498D802"/>
<feature type="transmembrane region" description="Helical" evidence="1">
    <location>
        <begin position="48"/>
        <end position="69"/>
    </location>
</feature>
<feature type="transmembrane region" description="Helical" evidence="1">
    <location>
        <begin position="21"/>
        <end position="42"/>
    </location>
</feature>
<keyword evidence="1" id="KW-1133">Transmembrane helix</keyword>
<gene>
    <name evidence="2" type="ORF">D9K80_08885</name>
</gene>
<accession>A0A498D802</accession>
<proteinExistence type="predicted"/>
<evidence type="ECO:0000313" key="2">
    <source>
        <dbReference type="EMBL" id="RLL35252.1"/>
    </source>
</evidence>
<reference evidence="2 3" key="1">
    <citation type="submission" date="2018-09" db="EMBL/GenBank/DDBJ databases">
        <title>The draft genome of Acinetobacter sp. strains.</title>
        <authorList>
            <person name="Qin J."/>
            <person name="Feng Y."/>
            <person name="Zong Z."/>
        </authorList>
    </citation>
    <scope>NUCLEOTIDE SEQUENCE [LARGE SCALE GENOMIC DNA]</scope>
    <source>
        <strain evidence="2 3">WCHAc060003</strain>
    </source>
</reference>
<keyword evidence="1" id="KW-0812">Transmembrane</keyword>
<name>A0A498D802_9GAMM</name>
<organism evidence="2 3">
    <name type="scientific">Acinetobacter cumulans</name>
    <dbReference type="NCBI Taxonomy" id="2136182"/>
    <lineage>
        <taxon>Bacteria</taxon>
        <taxon>Pseudomonadati</taxon>
        <taxon>Pseudomonadota</taxon>
        <taxon>Gammaproteobacteria</taxon>
        <taxon>Moraxellales</taxon>
        <taxon>Moraxellaceae</taxon>
        <taxon>Acinetobacter</taxon>
    </lineage>
</organism>
<evidence type="ECO:0000256" key="1">
    <source>
        <dbReference type="SAM" id="Phobius"/>
    </source>
</evidence>